<dbReference type="InterPro" id="IPR042755">
    <property type="entry name" value="COP1"/>
</dbReference>
<keyword evidence="9" id="KW-1185">Reference proteome</keyword>
<evidence type="ECO:0000256" key="4">
    <source>
        <dbReference type="PROSITE-ProRule" id="PRU00175"/>
    </source>
</evidence>
<dbReference type="SUPFAM" id="SSF57850">
    <property type="entry name" value="RING/U-box"/>
    <property type="match status" value="1"/>
</dbReference>
<evidence type="ECO:0000256" key="3">
    <source>
        <dbReference type="ARBA" id="ARBA00022833"/>
    </source>
</evidence>
<comment type="caution">
    <text evidence="8">The sequence shown here is derived from an EMBL/GenBank/DDBJ whole genome shotgun (WGS) entry which is preliminary data.</text>
</comment>
<evidence type="ECO:0000313" key="8">
    <source>
        <dbReference type="EMBL" id="KAK3761497.1"/>
    </source>
</evidence>
<keyword evidence="2 4" id="KW-0863">Zinc-finger</keyword>
<dbReference type="InterPro" id="IPR001841">
    <property type="entry name" value="Znf_RING"/>
</dbReference>
<dbReference type="CDD" id="cd16504">
    <property type="entry name" value="RING-HC_COP1"/>
    <property type="match status" value="1"/>
</dbReference>
<feature type="non-terminal residue" evidence="8">
    <location>
        <position position="1"/>
    </location>
</feature>
<evidence type="ECO:0000256" key="1">
    <source>
        <dbReference type="ARBA" id="ARBA00022723"/>
    </source>
</evidence>
<dbReference type="Pfam" id="PF13923">
    <property type="entry name" value="zf-C3HC4_2"/>
    <property type="match status" value="1"/>
</dbReference>
<dbReference type="InterPro" id="IPR017907">
    <property type="entry name" value="Znf_RING_CS"/>
</dbReference>
<evidence type="ECO:0000313" key="9">
    <source>
        <dbReference type="Proteomes" id="UP001283361"/>
    </source>
</evidence>
<proteinExistence type="predicted"/>
<sequence length="286" mass="32495">MPRGPQASASTTARRARKRPATPVLGGHEGSYKSVNNDFICPICFDLIDEAYMTKCGHSFCHSCIERSLERNNRCPRCGVPIENSSQIFPNFTLMELIRKHKAEDQKSNMDRQPSFHDWQCMSQDLDLVDINNVMSLLVMRKQLLEQGSKVSEARMLKTFLEEVRTRKEKELEKLQRQLEILKQDCKAADDKLQENEQRNLNCPDHLVPNGLSSLSEAGPSSSNRETNAVSDRRIRSEAAVMEPFAGGSATRPTFDLTEAQKKRKLSQHFEDLEKVYIDTRCGAGF</sequence>
<dbReference type="Proteomes" id="UP001283361">
    <property type="component" value="Unassembled WGS sequence"/>
</dbReference>
<evidence type="ECO:0000256" key="2">
    <source>
        <dbReference type="ARBA" id="ARBA00022771"/>
    </source>
</evidence>
<dbReference type="PANTHER" id="PTHR44080">
    <property type="entry name" value="E3 UBIQUITIN-PROTEIN LIGASE COP1"/>
    <property type="match status" value="1"/>
</dbReference>
<dbReference type="GO" id="GO:0061630">
    <property type="term" value="F:ubiquitin protein ligase activity"/>
    <property type="evidence" value="ECO:0007669"/>
    <property type="project" value="InterPro"/>
</dbReference>
<dbReference type="GO" id="GO:0043161">
    <property type="term" value="P:proteasome-mediated ubiquitin-dependent protein catabolic process"/>
    <property type="evidence" value="ECO:0007669"/>
    <property type="project" value="TreeGrafter"/>
</dbReference>
<dbReference type="SMART" id="SM00184">
    <property type="entry name" value="RING"/>
    <property type="match status" value="1"/>
</dbReference>
<dbReference type="EMBL" id="JAWDGP010004879">
    <property type="protein sequence ID" value="KAK3761497.1"/>
    <property type="molecule type" value="Genomic_DNA"/>
</dbReference>
<dbReference type="GO" id="GO:0008270">
    <property type="term" value="F:zinc ion binding"/>
    <property type="evidence" value="ECO:0007669"/>
    <property type="project" value="UniProtKB-KW"/>
</dbReference>
<evidence type="ECO:0000256" key="6">
    <source>
        <dbReference type="SAM" id="MobiDB-lite"/>
    </source>
</evidence>
<feature type="compositionally biased region" description="Low complexity" evidence="6">
    <location>
        <begin position="211"/>
        <end position="223"/>
    </location>
</feature>
<keyword evidence="3" id="KW-0862">Zinc</keyword>
<feature type="domain" description="RING-type" evidence="7">
    <location>
        <begin position="41"/>
        <end position="78"/>
    </location>
</feature>
<feature type="coiled-coil region" evidence="5">
    <location>
        <begin position="158"/>
        <end position="199"/>
    </location>
</feature>
<dbReference type="InterPro" id="IPR013083">
    <property type="entry name" value="Znf_RING/FYVE/PHD"/>
</dbReference>
<keyword evidence="5" id="KW-0175">Coiled coil</keyword>
<accession>A0AAE0Z2D5</accession>
<organism evidence="8 9">
    <name type="scientific">Elysia crispata</name>
    <name type="common">lettuce slug</name>
    <dbReference type="NCBI Taxonomy" id="231223"/>
    <lineage>
        <taxon>Eukaryota</taxon>
        <taxon>Metazoa</taxon>
        <taxon>Spiralia</taxon>
        <taxon>Lophotrochozoa</taxon>
        <taxon>Mollusca</taxon>
        <taxon>Gastropoda</taxon>
        <taxon>Heterobranchia</taxon>
        <taxon>Euthyneura</taxon>
        <taxon>Panpulmonata</taxon>
        <taxon>Sacoglossa</taxon>
        <taxon>Placobranchoidea</taxon>
        <taxon>Plakobranchidae</taxon>
        <taxon>Elysia</taxon>
    </lineage>
</organism>
<feature type="region of interest" description="Disordered" evidence="6">
    <location>
        <begin position="200"/>
        <end position="234"/>
    </location>
</feature>
<reference evidence="8" key="1">
    <citation type="journal article" date="2023" name="G3 (Bethesda)">
        <title>A reference genome for the long-term kleptoplast-retaining sea slug Elysia crispata morphotype clarki.</title>
        <authorList>
            <person name="Eastman K.E."/>
            <person name="Pendleton A.L."/>
            <person name="Shaikh M.A."/>
            <person name="Suttiyut T."/>
            <person name="Ogas R."/>
            <person name="Tomko P."/>
            <person name="Gavelis G."/>
            <person name="Widhalm J.R."/>
            <person name="Wisecaver J.H."/>
        </authorList>
    </citation>
    <scope>NUCLEOTIDE SEQUENCE</scope>
    <source>
        <strain evidence="8">ECLA1</strain>
    </source>
</reference>
<gene>
    <name evidence="8" type="ORF">RRG08_040277</name>
</gene>
<dbReference type="PANTHER" id="PTHR44080:SF1">
    <property type="entry name" value="E3 UBIQUITIN-PROTEIN LIGASE COP1"/>
    <property type="match status" value="1"/>
</dbReference>
<evidence type="ECO:0000259" key="7">
    <source>
        <dbReference type="PROSITE" id="PS50089"/>
    </source>
</evidence>
<protein>
    <recommendedName>
        <fullName evidence="7">RING-type domain-containing protein</fullName>
    </recommendedName>
</protein>
<dbReference type="PROSITE" id="PS00518">
    <property type="entry name" value="ZF_RING_1"/>
    <property type="match status" value="1"/>
</dbReference>
<evidence type="ECO:0000256" key="5">
    <source>
        <dbReference type="SAM" id="Coils"/>
    </source>
</evidence>
<name>A0AAE0Z2D5_9GAST</name>
<dbReference type="PROSITE" id="PS50089">
    <property type="entry name" value="ZF_RING_2"/>
    <property type="match status" value="1"/>
</dbReference>
<dbReference type="Gene3D" id="3.30.40.10">
    <property type="entry name" value="Zinc/RING finger domain, C3HC4 (zinc finger)"/>
    <property type="match status" value="1"/>
</dbReference>
<feature type="region of interest" description="Disordered" evidence="6">
    <location>
        <begin position="1"/>
        <end position="27"/>
    </location>
</feature>
<dbReference type="AlphaFoldDB" id="A0AAE0Z2D5"/>
<keyword evidence="1" id="KW-0479">Metal-binding</keyword>